<protein>
    <submittedName>
        <fullName evidence="2">Uncharacterized protein</fullName>
    </submittedName>
</protein>
<keyword evidence="1" id="KW-0812">Transmembrane</keyword>
<keyword evidence="1" id="KW-0472">Membrane</keyword>
<keyword evidence="1" id="KW-1133">Transmembrane helix</keyword>
<reference evidence="2 3" key="1">
    <citation type="submission" date="2020-04" db="EMBL/GenBank/DDBJ databases">
        <authorList>
            <person name="De Canck E."/>
        </authorList>
    </citation>
    <scope>NUCLEOTIDE SEQUENCE [LARGE SCALE GENOMIC DNA]</scope>
    <source>
        <strain evidence="2 3">LMG 28688</strain>
    </source>
</reference>
<evidence type="ECO:0000313" key="3">
    <source>
        <dbReference type="Proteomes" id="UP000494119"/>
    </source>
</evidence>
<organism evidence="2 3">
    <name type="scientific">Paraburkholderia caffeinitolerans</name>
    <dbReference type="NCBI Taxonomy" id="1723730"/>
    <lineage>
        <taxon>Bacteria</taxon>
        <taxon>Pseudomonadati</taxon>
        <taxon>Pseudomonadota</taxon>
        <taxon>Betaproteobacteria</taxon>
        <taxon>Burkholderiales</taxon>
        <taxon>Burkholderiaceae</taxon>
        <taxon>Paraburkholderia</taxon>
    </lineage>
</organism>
<feature type="transmembrane region" description="Helical" evidence="1">
    <location>
        <begin position="380"/>
        <end position="402"/>
    </location>
</feature>
<dbReference type="AlphaFoldDB" id="A0A6J5G2X3"/>
<dbReference type="Proteomes" id="UP000494119">
    <property type="component" value="Unassembled WGS sequence"/>
</dbReference>
<dbReference type="EMBL" id="CADIKL010000011">
    <property type="protein sequence ID" value="CAB3788834.1"/>
    <property type="molecule type" value="Genomic_DNA"/>
</dbReference>
<proteinExistence type="predicted"/>
<evidence type="ECO:0000313" key="2">
    <source>
        <dbReference type="EMBL" id="CAB3788834.1"/>
    </source>
</evidence>
<name>A0A6J5G2X3_9BURK</name>
<feature type="transmembrane region" description="Helical" evidence="1">
    <location>
        <begin position="198"/>
        <end position="217"/>
    </location>
</feature>
<feature type="transmembrane region" description="Helical" evidence="1">
    <location>
        <begin position="293"/>
        <end position="313"/>
    </location>
</feature>
<feature type="transmembrane region" description="Helical" evidence="1">
    <location>
        <begin position="58"/>
        <end position="75"/>
    </location>
</feature>
<accession>A0A6J5G2X3</accession>
<feature type="transmembrane region" description="Helical" evidence="1">
    <location>
        <begin position="249"/>
        <end position="273"/>
    </location>
</feature>
<keyword evidence="3" id="KW-1185">Reference proteome</keyword>
<gene>
    <name evidence="2" type="ORF">LMG28688_02767</name>
</gene>
<feature type="transmembrane region" description="Helical" evidence="1">
    <location>
        <begin position="151"/>
        <end position="170"/>
    </location>
</feature>
<feature type="transmembrane region" description="Helical" evidence="1">
    <location>
        <begin position="95"/>
        <end position="112"/>
    </location>
</feature>
<evidence type="ECO:0000256" key="1">
    <source>
        <dbReference type="SAM" id="Phobius"/>
    </source>
</evidence>
<sequence length="414" mass="46112">MNHFLHSGSRRIDGTAPTAADILQDTQNFSLVLGGPLFQLLRRTRMADDALELVRQRVLVISLVAWLPLLALAALDGHLLDKRVAMPFLLDLEVHIRFLVAVPLLIIAELVVHRRLRPIARAFLDRKIIPEASTARFDEAIRSVFRLRNSVFAELLMIALVYGVGVLVVWRQYTAMQTTSTWYAAPTPGGLKLSLAGYWYAYVSVPLFQFLLIRWYFRLFVWTRFLWQVSRIELSLVPTHPDRVGGLGFLANTVYAFTALLAAHGAMLAAQFANRIFYAGVALTEFKVETGSMVLFLLCLVFGPLLVFAPQLAQAKRAGLSEYGALAQRYVHAFDAKWLRGDSSSDEALVGSADIQSLADLANSFDVIRTMRIAPITKDAVVRLAAAVLVPIVPLALTMMSLEDLLKRLFGLVF</sequence>